<feature type="non-terminal residue" evidence="2">
    <location>
        <position position="74"/>
    </location>
</feature>
<keyword evidence="3" id="KW-1185">Reference proteome</keyword>
<name>A0A1R1PBR4_ZANCU</name>
<dbReference type="Proteomes" id="UP000188320">
    <property type="component" value="Unassembled WGS sequence"/>
</dbReference>
<protein>
    <submittedName>
        <fullName evidence="2">Uncharacterized protein</fullName>
    </submittedName>
</protein>
<feature type="region of interest" description="Disordered" evidence="1">
    <location>
        <begin position="26"/>
        <end position="74"/>
    </location>
</feature>
<reference evidence="3" key="1">
    <citation type="submission" date="2017-01" db="EMBL/GenBank/DDBJ databases">
        <authorList>
            <person name="Wang Y."/>
            <person name="White M."/>
            <person name="Kvist S."/>
            <person name="Moncalvo J.-M."/>
        </authorList>
    </citation>
    <scope>NUCLEOTIDE SEQUENCE [LARGE SCALE GENOMIC DNA]</scope>
    <source>
        <strain evidence="3">COL-18-3</strain>
    </source>
</reference>
<organism evidence="2 3">
    <name type="scientific">Zancudomyces culisetae</name>
    <name type="common">Gut fungus</name>
    <name type="synonym">Smittium culisetae</name>
    <dbReference type="NCBI Taxonomy" id="1213189"/>
    <lineage>
        <taxon>Eukaryota</taxon>
        <taxon>Fungi</taxon>
        <taxon>Fungi incertae sedis</taxon>
        <taxon>Zoopagomycota</taxon>
        <taxon>Kickxellomycotina</taxon>
        <taxon>Harpellomycetes</taxon>
        <taxon>Harpellales</taxon>
        <taxon>Legeriomycetaceae</taxon>
        <taxon>Zancudomyces</taxon>
    </lineage>
</organism>
<proteinExistence type="predicted"/>
<evidence type="ECO:0000313" key="3">
    <source>
        <dbReference type="Proteomes" id="UP000188320"/>
    </source>
</evidence>
<gene>
    <name evidence="2" type="ORF">AX774_g8232</name>
</gene>
<dbReference type="AlphaFoldDB" id="A0A1R1PBR4"/>
<accession>A0A1R1PBR4</accession>
<sequence length="74" mass="7869">MNKNSPAKGRTNNATLILRVIGKHKELESDSELGNHTSRDESGSQLGSSVSDEGVSELISNASNERNNGSENEA</sequence>
<evidence type="ECO:0000313" key="2">
    <source>
        <dbReference type="EMBL" id="OMH78381.1"/>
    </source>
</evidence>
<evidence type="ECO:0000256" key="1">
    <source>
        <dbReference type="SAM" id="MobiDB-lite"/>
    </source>
</evidence>
<feature type="compositionally biased region" description="Polar residues" evidence="1">
    <location>
        <begin position="58"/>
        <end position="74"/>
    </location>
</feature>
<dbReference type="EMBL" id="LSSK01001949">
    <property type="protein sequence ID" value="OMH78381.1"/>
    <property type="molecule type" value="Genomic_DNA"/>
</dbReference>
<comment type="caution">
    <text evidence="2">The sequence shown here is derived from an EMBL/GenBank/DDBJ whole genome shotgun (WGS) entry which is preliminary data.</text>
</comment>